<reference evidence="2 3" key="1">
    <citation type="journal article" date="2011" name="J. Bacteriol.">
        <title>Draft genome sequence of the anoxygenic filamentous phototrophic bacterium Oscillochloris trichoides subsp. DG-6.</title>
        <authorList>
            <person name="Kuznetsov B.B."/>
            <person name="Ivanovsky R.N."/>
            <person name="Keppen O.I."/>
            <person name="Sukhacheva M.V."/>
            <person name="Bumazhkin B.K."/>
            <person name="Patutina E.O."/>
            <person name="Beletsky A.V."/>
            <person name="Mardanov A.V."/>
            <person name="Baslerov R.V."/>
            <person name="Panteleeva A.N."/>
            <person name="Kolganova T.V."/>
            <person name="Ravin N.V."/>
            <person name="Skryabin K.G."/>
        </authorList>
    </citation>
    <scope>NUCLEOTIDE SEQUENCE [LARGE SCALE GENOMIC DNA]</scope>
    <source>
        <strain evidence="2 3">DG-6</strain>
    </source>
</reference>
<organism evidence="2 3">
    <name type="scientific">Oscillochloris trichoides DG-6</name>
    <dbReference type="NCBI Taxonomy" id="765420"/>
    <lineage>
        <taxon>Bacteria</taxon>
        <taxon>Bacillati</taxon>
        <taxon>Chloroflexota</taxon>
        <taxon>Chloroflexia</taxon>
        <taxon>Chloroflexales</taxon>
        <taxon>Chloroflexineae</taxon>
        <taxon>Oscillochloridaceae</taxon>
        <taxon>Oscillochloris</taxon>
    </lineage>
</organism>
<sequence>MLASLLVGLMLVLTLFSVQQVSAQDQRCFPETNQCISGPIRTYWEQRGGLPIFGFPITPQRLETVEGRQLQVQWFERDRLEIQADGTVTTGRLGVELLALQGRPWQPGNKISPDAGCLANFPTGHQICGAFAKFWNENGGLVRLGYPVTGEMQETIEGQTYTVQYFERRRFELHGSQVMLGLLGREVLNFTPATPSPTQTPLPPTDLCDQVPASVSAFVNPHCGPAGTIFSSYGMGFTPGEWVGVYLTAPDQSVIGAPFQVRAERDGTTSGVTFRTQANFPTGIYVFTFEGVDSHHKGFAYFGLK</sequence>
<evidence type="ECO:0000256" key="1">
    <source>
        <dbReference type="SAM" id="SignalP"/>
    </source>
</evidence>
<dbReference type="HOGENOM" id="CLU_049009_0_0_0"/>
<evidence type="ECO:0008006" key="4">
    <source>
        <dbReference type="Google" id="ProtNLM"/>
    </source>
</evidence>
<dbReference type="EMBL" id="ADVR01000078">
    <property type="protein sequence ID" value="EFO80250.1"/>
    <property type="molecule type" value="Genomic_DNA"/>
</dbReference>
<keyword evidence="3" id="KW-1185">Reference proteome</keyword>
<evidence type="ECO:0000313" key="3">
    <source>
        <dbReference type="Proteomes" id="UP000054010"/>
    </source>
</evidence>
<proteinExistence type="predicted"/>
<protein>
    <recommendedName>
        <fullName evidence="4">MORN repeat-containing protein</fullName>
    </recommendedName>
</protein>
<name>E1IF05_9CHLR</name>
<feature type="chain" id="PRO_5003146979" description="MORN repeat-containing protein" evidence="1">
    <location>
        <begin position="24"/>
        <end position="305"/>
    </location>
</feature>
<dbReference type="STRING" id="765420.OSCT_1906"/>
<dbReference type="Proteomes" id="UP000054010">
    <property type="component" value="Unassembled WGS sequence"/>
</dbReference>
<feature type="signal peptide" evidence="1">
    <location>
        <begin position="1"/>
        <end position="23"/>
    </location>
</feature>
<keyword evidence="1" id="KW-0732">Signal</keyword>
<dbReference type="AlphaFoldDB" id="E1IF05"/>
<evidence type="ECO:0000313" key="2">
    <source>
        <dbReference type="EMBL" id="EFO80250.1"/>
    </source>
</evidence>
<dbReference type="eggNOG" id="COG2340">
    <property type="taxonomic scope" value="Bacteria"/>
</dbReference>
<gene>
    <name evidence="2" type="ORF">OSCT_1906</name>
</gene>
<comment type="caution">
    <text evidence="2">The sequence shown here is derived from an EMBL/GenBank/DDBJ whole genome shotgun (WGS) entry which is preliminary data.</text>
</comment>
<accession>E1IF05</accession>